<evidence type="ECO:0000256" key="1">
    <source>
        <dbReference type="SAM" id="MobiDB-lite"/>
    </source>
</evidence>
<name>A0AAN7MT28_MYCAM</name>
<dbReference type="PANTHER" id="PTHR35001:SF3">
    <property type="entry name" value="RIBOSOME-BINDING PROTEIN 1"/>
    <property type="match status" value="1"/>
</dbReference>
<gene>
    <name evidence="2" type="ORF">QYF61_003024</name>
</gene>
<dbReference type="EMBL" id="JAUNZN010000009">
    <property type="protein sequence ID" value="KAK4815488.1"/>
    <property type="molecule type" value="Genomic_DNA"/>
</dbReference>
<dbReference type="Proteomes" id="UP001333110">
    <property type="component" value="Unassembled WGS sequence"/>
</dbReference>
<protein>
    <submittedName>
        <fullName evidence="2">Uncharacterized protein</fullName>
    </submittedName>
</protein>
<organism evidence="2 3">
    <name type="scientific">Mycteria americana</name>
    <name type="common">Wood stork</name>
    <dbReference type="NCBI Taxonomy" id="33587"/>
    <lineage>
        <taxon>Eukaryota</taxon>
        <taxon>Metazoa</taxon>
        <taxon>Chordata</taxon>
        <taxon>Craniata</taxon>
        <taxon>Vertebrata</taxon>
        <taxon>Euteleostomi</taxon>
        <taxon>Archelosauria</taxon>
        <taxon>Archosauria</taxon>
        <taxon>Dinosauria</taxon>
        <taxon>Saurischia</taxon>
        <taxon>Theropoda</taxon>
        <taxon>Coelurosauria</taxon>
        <taxon>Aves</taxon>
        <taxon>Neognathae</taxon>
        <taxon>Neoaves</taxon>
        <taxon>Aequornithes</taxon>
        <taxon>Ciconiiformes</taxon>
        <taxon>Ciconiidae</taxon>
        <taxon>Mycteria</taxon>
    </lineage>
</organism>
<comment type="caution">
    <text evidence="2">The sequence shown here is derived from an EMBL/GenBank/DDBJ whole genome shotgun (WGS) entry which is preliminary data.</text>
</comment>
<feature type="region of interest" description="Disordered" evidence="1">
    <location>
        <begin position="1"/>
        <end position="152"/>
    </location>
</feature>
<feature type="compositionally biased region" description="Basic and acidic residues" evidence="1">
    <location>
        <begin position="20"/>
        <end position="106"/>
    </location>
</feature>
<dbReference type="AlphaFoldDB" id="A0AAN7MT28"/>
<feature type="compositionally biased region" description="Basic and acidic residues" evidence="1">
    <location>
        <begin position="1"/>
        <end position="12"/>
    </location>
</feature>
<evidence type="ECO:0000313" key="2">
    <source>
        <dbReference type="EMBL" id="KAK4815488.1"/>
    </source>
</evidence>
<evidence type="ECO:0000313" key="3">
    <source>
        <dbReference type="Proteomes" id="UP001333110"/>
    </source>
</evidence>
<sequence length="255" mass="28863">MVGLDDLKEKGRERKRREGKGREGKGREGKGREGKGREGKGREGKGREGKGREGKGREGKGEERRGEERRGEEKRGEERRGEERRGEERRGEERRGEERRGEERESPLGGSPEGQRSPGRLDILQEGNLKGTRAGCPHVPKDEPAGKKTSLAEQRTLAGIQGKTKRVYDLWKKGQATQKDYKDVVRLCREKIKRPKARLELNLATATIKPIYNYISNKGWAKENLHPLQDARGNIVTKAEEKAEILNAFFASVFK</sequence>
<reference evidence="2 3" key="1">
    <citation type="journal article" date="2023" name="J. Hered.">
        <title>Chromosome-level genome of the wood stork (Mycteria americana) provides insight into avian chromosome evolution.</title>
        <authorList>
            <person name="Flamio R. Jr."/>
            <person name="Ramstad K.M."/>
        </authorList>
    </citation>
    <scope>NUCLEOTIDE SEQUENCE [LARGE SCALE GENOMIC DNA]</scope>
    <source>
        <strain evidence="2">JAX WOST 10</strain>
    </source>
</reference>
<accession>A0AAN7MT28</accession>
<dbReference type="PANTHER" id="PTHR35001">
    <property type="entry name" value="COLLAGEN IV NC1 DOMAIN-CONTAINING PROTEIN"/>
    <property type="match status" value="1"/>
</dbReference>
<keyword evidence="3" id="KW-1185">Reference proteome</keyword>
<proteinExistence type="predicted"/>